<comment type="caution">
    <text evidence="2">The sequence shown here is derived from an EMBL/GenBank/DDBJ whole genome shotgun (WGS) entry which is preliminary data.</text>
</comment>
<organism evidence="2 3">
    <name type="scientific">Sphingobacterium chuzhouense</name>
    <dbReference type="NCBI Taxonomy" id="1742264"/>
    <lineage>
        <taxon>Bacteria</taxon>
        <taxon>Pseudomonadati</taxon>
        <taxon>Bacteroidota</taxon>
        <taxon>Sphingobacteriia</taxon>
        <taxon>Sphingobacteriales</taxon>
        <taxon>Sphingobacteriaceae</taxon>
        <taxon>Sphingobacterium</taxon>
    </lineage>
</organism>
<evidence type="ECO:0000259" key="1">
    <source>
        <dbReference type="Pfam" id="PF13175"/>
    </source>
</evidence>
<dbReference type="EMBL" id="JACNYL010000001">
    <property type="protein sequence ID" value="MBD1421003.1"/>
    <property type="molecule type" value="Genomic_DNA"/>
</dbReference>
<evidence type="ECO:0000313" key="3">
    <source>
        <dbReference type="Proteomes" id="UP000651112"/>
    </source>
</evidence>
<keyword evidence="3" id="KW-1185">Reference proteome</keyword>
<evidence type="ECO:0000313" key="2">
    <source>
        <dbReference type="EMBL" id="MBD1421003.1"/>
    </source>
</evidence>
<proteinExistence type="predicted"/>
<dbReference type="InterPro" id="IPR051396">
    <property type="entry name" value="Bact_Antivir_Def_Nuclease"/>
</dbReference>
<dbReference type="RefSeq" id="WP_190312722.1">
    <property type="nucleotide sequence ID" value="NZ_JACNYL010000001.1"/>
</dbReference>
<dbReference type="Gene3D" id="3.40.50.300">
    <property type="entry name" value="P-loop containing nucleotide triphosphate hydrolases"/>
    <property type="match status" value="1"/>
</dbReference>
<dbReference type="PANTHER" id="PTHR43581:SF4">
    <property type="entry name" value="ATP_GTP PHOSPHATASE"/>
    <property type="match status" value="1"/>
</dbReference>
<accession>A0ABR7XPA2</accession>
<sequence>MNNFLHDISISNFKSLKDCKITDCKRINLFIGRPNVGKSNILEALSSFSIPFLKENSSKALTQLIRLESETELFYNGNYNDPARIETNKGFVQFSYEKETGLQIKIDTGFDLGIYTIDDKLNVRYKRNDDYVSPIRKYSFQAHTQQRKTHSRYLIPPFGINMFNMIEKDEVLKKEISALFAEYRLSLVFDRASQSLKIMQAEDANEIFLVPYNSIADTLQRIIFFKTAVASNNDCVLLFEEPEAHSFPPYMTHITQEMIHKEDNQYFVATHSPFILNDFLENSREELAVYMVHYENHETRLRRLADSELHDIYQFGVDLFTNSESYI</sequence>
<dbReference type="InterPro" id="IPR041685">
    <property type="entry name" value="AAA_GajA/Old/RecF-like"/>
</dbReference>
<dbReference type="Pfam" id="PF13175">
    <property type="entry name" value="AAA_15"/>
    <property type="match status" value="1"/>
</dbReference>
<dbReference type="InterPro" id="IPR027417">
    <property type="entry name" value="P-loop_NTPase"/>
</dbReference>
<protein>
    <submittedName>
        <fullName evidence="2">AAA family ATPase</fullName>
    </submittedName>
</protein>
<reference evidence="2 3" key="1">
    <citation type="submission" date="2020-08" db="EMBL/GenBank/DDBJ databases">
        <title>Sphingobacterium sp. DN00404 isolated from aquaculture water.</title>
        <authorList>
            <person name="Zhang M."/>
        </authorList>
    </citation>
    <scope>NUCLEOTIDE SEQUENCE [LARGE SCALE GENOMIC DNA]</scope>
    <source>
        <strain evidence="2 3">KCTC 42746</strain>
    </source>
</reference>
<gene>
    <name evidence="2" type="ORF">H8B21_05380</name>
</gene>
<dbReference type="PANTHER" id="PTHR43581">
    <property type="entry name" value="ATP/GTP PHOSPHATASE"/>
    <property type="match status" value="1"/>
</dbReference>
<dbReference type="Proteomes" id="UP000651112">
    <property type="component" value="Unassembled WGS sequence"/>
</dbReference>
<name>A0ABR7XPA2_9SPHI</name>
<dbReference type="SUPFAM" id="SSF52540">
    <property type="entry name" value="P-loop containing nucleoside triphosphate hydrolases"/>
    <property type="match status" value="1"/>
</dbReference>
<feature type="domain" description="Endonuclease GajA/Old nuclease/RecF-like AAA" evidence="1">
    <location>
        <begin position="5"/>
        <end position="141"/>
    </location>
</feature>